<organism evidence="2 3">
    <name type="scientific">Alkanindiges illinoisensis</name>
    <dbReference type="NCBI Taxonomy" id="197183"/>
    <lineage>
        <taxon>Bacteria</taxon>
        <taxon>Pseudomonadati</taxon>
        <taxon>Pseudomonadota</taxon>
        <taxon>Gammaproteobacteria</taxon>
        <taxon>Moraxellales</taxon>
        <taxon>Moraxellaceae</taxon>
        <taxon>Alkanindiges</taxon>
    </lineage>
</organism>
<dbReference type="EMBL" id="SNTY01000012">
    <property type="protein sequence ID" value="TEU30095.1"/>
    <property type="molecule type" value="Genomic_DNA"/>
</dbReference>
<keyword evidence="3" id="KW-1185">Reference proteome</keyword>
<dbReference type="AlphaFoldDB" id="A0A4Y7XEE1"/>
<dbReference type="RefSeq" id="WP_134243576.1">
    <property type="nucleotide sequence ID" value="NZ_SNTY01000012.1"/>
</dbReference>
<dbReference type="Proteomes" id="UP000297834">
    <property type="component" value="Unassembled WGS sequence"/>
</dbReference>
<accession>A0A4Y7XEE1</accession>
<gene>
    <name evidence="2" type="ORF">E2B99_03380</name>
</gene>
<dbReference type="OrthoDB" id="9855142at2"/>
<dbReference type="STRING" id="1120977.GCA_000619845_00229"/>
<proteinExistence type="predicted"/>
<evidence type="ECO:0000313" key="2">
    <source>
        <dbReference type="EMBL" id="TEU30095.1"/>
    </source>
</evidence>
<sequence>MKNVEDKYTADLFKNPVGRPPKIDKSGKSAAQRKKDQRERLTLRAAANDFDQAVCLHVLNNKQLREKYGVLACQHLEKILSK</sequence>
<name>A0A4Y7XEE1_9GAMM</name>
<feature type="region of interest" description="Disordered" evidence="1">
    <location>
        <begin position="1"/>
        <end position="38"/>
    </location>
</feature>
<evidence type="ECO:0000256" key="1">
    <source>
        <dbReference type="SAM" id="MobiDB-lite"/>
    </source>
</evidence>
<reference evidence="2 3" key="1">
    <citation type="submission" date="2019-03" db="EMBL/GenBank/DDBJ databases">
        <title>Alkanindiges illinoisensis: a potential pathogenic isolated from ascites of a gastric cancer patient with abdominal metastasis.</title>
        <authorList>
            <person name="Hu X."/>
            <person name="Yang B."/>
            <person name="Yan X."/>
            <person name="Lin L."/>
            <person name="Zhao H."/>
            <person name="Zhou F."/>
            <person name="Su B."/>
            <person name="Chen J."/>
            <person name="Rui Y."/>
            <person name="Wang Q."/>
            <person name="Zheng L."/>
        </authorList>
    </citation>
    <scope>NUCLEOTIDE SEQUENCE [LARGE SCALE GENOMIC DNA]</scope>
    <source>
        <strain evidence="2 3">NFYY 23406</strain>
    </source>
</reference>
<evidence type="ECO:0000313" key="3">
    <source>
        <dbReference type="Proteomes" id="UP000297834"/>
    </source>
</evidence>
<comment type="caution">
    <text evidence="2">The sequence shown here is derived from an EMBL/GenBank/DDBJ whole genome shotgun (WGS) entry which is preliminary data.</text>
</comment>
<feature type="compositionally biased region" description="Basic and acidic residues" evidence="1">
    <location>
        <begin position="21"/>
        <end position="38"/>
    </location>
</feature>
<protein>
    <submittedName>
        <fullName evidence="2">Uncharacterized protein</fullName>
    </submittedName>
</protein>